<dbReference type="InterPro" id="IPR036396">
    <property type="entry name" value="Cyt_P450_sf"/>
</dbReference>
<dbReference type="EMBL" id="MVBO01000001">
    <property type="protein sequence ID" value="OZJ06880.1"/>
    <property type="molecule type" value="Genomic_DNA"/>
</dbReference>
<comment type="caution">
    <text evidence="6">The sequence shown here is derived from an EMBL/GenBank/DDBJ whole genome shotgun (WGS) entry which is preliminary data.</text>
</comment>
<reference evidence="6 7" key="1">
    <citation type="journal article" date="2017" name="Mycologia">
        <title>Bifiguratus adelaidae, gen. et sp. nov., a new member of Mucoromycotina in endophytic and soil-dwelling habitats.</title>
        <authorList>
            <person name="Torres-Cruz T.J."/>
            <person name="Billingsley Tobias T.L."/>
            <person name="Almatruk M."/>
            <person name="Hesse C."/>
            <person name="Kuske C.R."/>
            <person name="Desiro A."/>
            <person name="Benucci G.M."/>
            <person name="Bonito G."/>
            <person name="Stajich J.E."/>
            <person name="Dunlap C."/>
            <person name="Arnold A.E."/>
            <person name="Porras-Alfaro A."/>
        </authorList>
    </citation>
    <scope>NUCLEOTIDE SEQUENCE [LARGE SCALE GENOMIC DNA]</scope>
    <source>
        <strain evidence="6 7">AZ0501</strain>
    </source>
</reference>
<dbReference type="PRINTS" id="PR00385">
    <property type="entry name" value="P450"/>
</dbReference>
<name>A0A261Y8B9_9FUNG</name>
<feature type="binding site" description="axial binding residue" evidence="5">
    <location>
        <position position="318"/>
    </location>
    <ligand>
        <name>heme</name>
        <dbReference type="ChEBI" id="CHEBI:30413"/>
    </ligand>
    <ligandPart>
        <name>Fe</name>
        <dbReference type="ChEBI" id="CHEBI:18248"/>
    </ligandPart>
</feature>
<dbReference type="PANTHER" id="PTHR24305:SF166">
    <property type="entry name" value="CYTOCHROME P450 12A4, MITOCHONDRIAL-RELATED"/>
    <property type="match status" value="1"/>
</dbReference>
<dbReference type="SUPFAM" id="SSF48264">
    <property type="entry name" value="Cytochrome P450"/>
    <property type="match status" value="1"/>
</dbReference>
<dbReference type="PRINTS" id="PR00465">
    <property type="entry name" value="EP450IV"/>
</dbReference>
<dbReference type="GO" id="GO:0005506">
    <property type="term" value="F:iron ion binding"/>
    <property type="evidence" value="ECO:0007669"/>
    <property type="project" value="InterPro"/>
</dbReference>
<evidence type="ECO:0000256" key="3">
    <source>
        <dbReference type="ARBA" id="ARBA00022723"/>
    </source>
</evidence>
<keyword evidence="7" id="KW-1185">Reference proteome</keyword>
<protein>
    <recommendedName>
        <fullName evidence="8">Cytochrome P450</fullName>
    </recommendedName>
</protein>
<keyword evidence="3 5" id="KW-0479">Metal-binding</keyword>
<keyword evidence="4 5" id="KW-0408">Iron</keyword>
<evidence type="ECO:0000256" key="4">
    <source>
        <dbReference type="ARBA" id="ARBA00023004"/>
    </source>
</evidence>
<dbReference type="AlphaFoldDB" id="A0A261Y8B9"/>
<accession>A0A261Y8B9</accession>
<comment type="similarity">
    <text evidence="2">Belongs to the cytochrome P450 family.</text>
</comment>
<dbReference type="CDD" id="cd00302">
    <property type="entry name" value="cytochrome_P450"/>
    <property type="match status" value="1"/>
</dbReference>
<dbReference type="Pfam" id="PF00067">
    <property type="entry name" value="p450"/>
    <property type="match status" value="1"/>
</dbReference>
<evidence type="ECO:0000256" key="5">
    <source>
        <dbReference type="PIRSR" id="PIRSR602403-1"/>
    </source>
</evidence>
<dbReference type="PANTHER" id="PTHR24305">
    <property type="entry name" value="CYTOCHROME P450"/>
    <property type="match status" value="1"/>
</dbReference>
<organism evidence="6 7">
    <name type="scientific">Bifiguratus adelaidae</name>
    <dbReference type="NCBI Taxonomy" id="1938954"/>
    <lineage>
        <taxon>Eukaryota</taxon>
        <taxon>Fungi</taxon>
        <taxon>Fungi incertae sedis</taxon>
        <taxon>Mucoromycota</taxon>
        <taxon>Mucoromycotina</taxon>
        <taxon>Endogonomycetes</taxon>
        <taxon>Endogonales</taxon>
        <taxon>Endogonales incertae sedis</taxon>
        <taxon>Bifiguratus</taxon>
    </lineage>
</organism>
<keyword evidence="5" id="KW-0349">Heme</keyword>
<evidence type="ECO:0000256" key="2">
    <source>
        <dbReference type="ARBA" id="ARBA00010617"/>
    </source>
</evidence>
<proteinExistence type="inferred from homology"/>
<evidence type="ECO:0008006" key="8">
    <source>
        <dbReference type="Google" id="ProtNLM"/>
    </source>
</evidence>
<dbReference type="InterPro" id="IPR050121">
    <property type="entry name" value="Cytochrome_P450_monoxygenase"/>
</dbReference>
<dbReference type="Proteomes" id="UP000242875">
    <property type="component" value="Unassembled WGS sequence"/>
</dbReference>
<dbReference type="InterPro" id="IPR002403">
    <property type="entry name" value="Cyt_P450_E_grp-IV"/>
</dbReference>
<dbReference type="GO" id="GO:0016705">
    <property type="term" value="F:oxidoreductase activity, acting on paired donors, with incorporation or reduction of molecular oxygen"/>
    <property type="evidence" value="ECO:0007669"/>
    <property type="project" value="InterPro"/>
</dbReference>
<evidence type="ECO:0000313" key="7">
    <source>
        <dbReference type="Proteomes" id="UP000242875"/>
    </source>
</evidence>
<gene>
    <name evidence="6" type="ORF">BZG36_00233</name>
</gene>
<comment type="cofactor">
    <cofactor evidence="1 5">
        <name>heme</name>
        <dbReference type="ChEBI" id="CHEBI:30413"/>
    </cofactor>
</comment>
<dbReference type="GO" id="GO:0004497">
    <property type="term" value="F:monooxygenase activity"/>
    <property type="evidence" value="ECO:0007669"/>
    <property type="project" value="InterPro"/>
</dbReference>
<sequence>MTNGPNVLSARGDEWKWRRKALVPYFQPRAVNPAIFPHLKDLAARNADAMLTLAESGKEMDVDKETGLLTLDVICLYLFGYPTAELDVSDLGEGGARNMSAKSQTPQLLLPVIKSTKWAQRNVDAVRGKLQSFINKAIEKSTLLSAADIERLGFTTITHNLPGHDTTAHTFTFLLGHLAQDPKLQESLVDEIHRAFGPSPIDWSKLCISDFNQLKFATCVIRENLRLHAVAPGGLLTCVKDSVIAGIPIPAGTDLIGNYYGIARDPEYFPDPEAFKPERWALSEDSVFQELTGDVSDMTTKTEAALPELSFALGAHACLGRNLALIEMRVLLAMIIERVVIRPSANTTLEAIWVLLVTPKNGMNLSFSAHHG</sequence>
<dbReference type="InterPro" id="IPR001128">
    <property type="entry name" value="Cyt_P450"/>
</dbReference>
<dbReference type="GO" id="GO:0020037">
    <property type="term" value="F:heme binding"/>
    <property type="evidence" value="ECO:0007669"/>
    <property type="project" value="InterPro"/>
</dbReference>
<evidence type="ECO:0000256" key="1">
    <source>
        <dbReference type="ARBA" id="ARBA00001971"/>
    </source>
</evidence>
<dbReference type="Gene3D" id="1.10.630.10">
    <property type="entry name" value="Cytochrome P450"/>
    <property type="match status" value="1"/>
</dbReference>
<evidence type="ECO:0000313" key="6">
    <source>
        <dbReference type="EMBL" id="OZJ06880.1"/>
    </source>
</evidence>
<dbReference type="OrthoDB" id="1470350at2759"/>